<comment type="caution">
    <text evidence="3">The sequence shown here is derived from an EMBL/GenBank/DDBJ whole genome shotgun (WGS) entry which is preliminary data.</text>
</comment>
<sequence length="844" mass="95552">MTVAQAPAPDGAEMQKTNEDSGHLSKSAGHKRKRGSEFKASSSPDRQRMRVDWLPEPVEHNPRAGNELATLRKFSEDPYEYPINSRHPLETFFKRSEISPSDTSKNVFQSLLETGQKVPSESRFDDDKFQTTISRLEGHHEARIIKDIGYLVVASAEDLATAGHKDLKNLVETVDEPWSSCIKTCDLVPKPHYAVGFHWKAFSDDQLRVLDREEQRCKFRVSPSLYFPFLACQVTTMRGELGALRRNTHSAAVAMHGVVELFRRSKRESELHQEVLFFSVTYDCHRVAIYGHFVEIGDQETRYGSVLIKRNDFSSEPKNKWLSYEFTTSLYKIWAQMHLKRIRSVIDGLAAGQQVSKPNALSPGMTSPFNATPTIEAELAPDSTLLGEEAPQPSTLAHINEVCETKSPTASGQNHEDALPDNATHDDFVRYWSKTHSWPTKYFESGRPTKEDILRSISRSDSQRKIRIHPKITVAWSLSLPELDAGPSEPSFISERSAMFRSTGSSEARKHLLKNQKGIWFLQDHSRDPGEGLSSSAEEICRKLTQTEQSVPDSASENEFARILERMRGSGSSRTDIAINIGPKVAPRAETLFANGDDSLKYLTETIDETWSMCASIHKTYPPKPYYAAGFHREYAFTRSQRLILIELNRDLGVDKYHSLFWLAEDMYLPFLTVEPKSHSFAHAENFNIANTLVAMRGVVELFRAANRAPEIHREILAFSAVYTVDRIHMYVHFADVPDLYNSDGQCLRFYRHQVFTSHYMTQGWEVSYRFFKNIYKVFAPMHHARICSAIDSLARKPKVSTPAPADREPVDTVDTSQPQPPAPQSADHTKSLSNNDSVAKSTS</sequence>
<accession>A0ABR1LXF7</accession>
<keyword evidence="4" id="KW-1185">Reference proteome</keyword>
<evidence type="ECO:0000256" key="1">
    <source>
        <dbReference type="SAM" id="MobiDB-lite"/>
    </source>
</evidence>
<dbReference type="Proteomes" id="UP001360953">
    <property type="component" value="Unassembled WGS sequence"/>
</dbReference>
<evidence type="ECO:0000313" key="3">
    <source>
        <dbReference type="EMBL" id="KAK7539359.1"/>
    </source>
</evidence>
<feature type="domain" description="DUF7924" evidence="2">
    <location>
        <begin position="129"/>
        <end position="346"/>
    </location>
</feature>
<dbReference type="InterPro" id="IPR057684">
    <property type="entry name" value="DUF7924"/>
</dbReference>
<dbReference type="GeneID" id="92032549"/>
<dbReference type="EMBL" id="JBBPEH010000004">
    <property type="protein sequence ID" value="KAK7539359.1"/>
    <property type="molecule type" value="Genomic_DNA"/>
</dbReference>
<feature type="compositionally biased region" description="Polar residues" evidence="1">
    <location>
        <begin position="832"/>
        <end position="844"/>
    </location>
</feature>
<dbReference type="Pfam" id="PF25545">
    <property type="entry name" value="DUF7924"/>
    <property type="match status" value="2"/>
</dbReference>
<dbReference type="RefSeq" id="XP_066656630.1">
    <property type="nucleotide sequence ID" value="XM_066799643.1"/>
</dbReference>
<feature type="domain" description="DUF7924" evidence="2">
    <location>
        <begin position="571"/>
        <end position="791"/>
    </location>
</feature>
<proteinExistence type="predicted"/>
<feature type="region of interest" description="Disordered" evidence="1">
    <location>
        <begin position="1"/>
        <end position="67"/>
    </location>
</feature>
<protein>
    <recommendedName>
        <fullName evidence="2">DUF7924 domain-containing protein</fullName>
    </recommendedName>
</protein>
<evidence type="ECO:0000313" key="4">
    <source>
        <dbReference type="Proteomes" id="UP001360953"/>
    </source>
</evidence>
<feature type="region of interest" description="Disordered" evidence="1">
    <location>
        <begin position="798"/>
        <end position="844"/>
    </location>
</feature>
<evidence type="ECO:0000259" key="2">
    <source>
        <dbReference type="Pfam" id="PF25545"/>
    </source>
</evidence>
<reference evidence="3 4" key="1">
    <citation type="submission" date="2024-04" db="EMBL/GenBank/DDBJ databases">
        <title>Phyllosticta paracitricarpa is synonymous to the EU quarantine fungus P. citricarpa based on phylogenomic analyses.</title>
        <authorList>
            <consortium name="Lawrence Berkeley National Laboratory"/>
            <person name="Van ingen-buijs V.A."/>
            <person name="Van westerhoven A.C."/>
            <person name="Haridas S."/>
            <person name="Skiadas P."/>
            <person name="Martin F."/>
            <person name="Groenewald J.Z."/>
            <person name="Crous P.W."/>
            <person name="Seidl M.F."/>
        </authorList>
    </citation>
    <scope>NUCLEOTIDE SEQUENCE [LARGE SCALE GENOMIC DNA]</scope>
    <source>
        <strain evidence="3 4">CPC 17464</strain>
    </source>
</reference>
<feature type="compositionally biased region" description="Basic and acidic residues" evidence="1">
    <location>
        <begin position="45"/>
        <end position="62"/>
    </location>
</feature>
<name>A0ABR1LXF7_9PEZI</name>
<gene>
    <name evidence="3" type="ORF">J3D65DRAFT_618383</name>
</gene>
<organism evidence="3 4">
    <name type="scientific">Phyllosticta citribraziliensis</name>
    <dbReference type="NCBI Taxonomy" id="989973"/>
    <lineage>
        <taxon>Eukaryota</taxon>
        <taxon>Fungi</taxon>
        <taxon>Dikarya</taxon>
        <taxon>Ascomycota</taxon>
        <taxon>Pezizomycotina</taxon>
        <taxon>Dothideomycetes</taxon>
        <taxon>Dothideomycetes incertae sedis</taxon>
        <taxon>Botryosphaeriales</taxon>
        <taxon>Phyllostictaceae</taxon>
        <taxon>Phyllosticta</taxon>
    </lineage>
</organism>
<dbReference type="PANTHER" id="PTHR42470">
    <property type="entry name" value="VAST DOMAIN-CONTAINING PROTEIN"/>
    <property type="match status" value="1"/>
</dbReference>
<dbReference type="PANTHER" id="PTHR42470:SF2">
    <property type="match status" value="1"/>
</dbReference>